<name>A0A381XRW9_9ZZZZ</name>
<protein>
    <submittedName>
        <fullName evidence="1">Uncharacterized protein</fullName>
    </submittedName>
</protein>
<accession>A0A381XRW9</accession>
<sequence>MNHVECKRTNKSQKCPKCGWMIQSNTDATYVEFYSHAMGHMHRTKYHKECADIVKAEKEKKD</sequence>
<proteinExistence type="predicted"/>
<evidence type="ECO:0000313" key="1">
    <source>
        <dbReference type="EMBL" id="SVA67546.1"/>
    </source>
</evidence>
<reference evidence="1" key="1">
    <citation type="submission" date="2018-05" db="EMBL/GenBank/DDBJ databases">
        <authorList>
            <person name="Lanie J.A."/>
            <person name="Ng W.-L."/>
            <person name="Kazmierczak K.M."/>
            <person name="Andrzejewski T.M."/>
            <person name="Davidsen T.M."/>
            <person name="Wayne K.J."/>
            <person name="Tettelin H."/>
            <person name="Glass J.I."/>
            <person name="Rusch D."/>
            <person name="Podicherti R."/>
            <person name="Tsui H.-C.T."/>
            <person name="Winkler M.E."/>
        </authorList>
    </citation>
    <scope>NUCLEOTIDE SEQUENCE</scope>
</reference>
<gene>
    <name evidence="1" type="ORF">METZ01_LOCUS120400</name>
</gene>
<organism evidence="1">
    <name type="scientific">marine metagenome</name>
    <dbReference type="NCBI Taxonomy" id="408172"/>
    <lineage>
        <taxon>unclassified sequences</taxon>
        <taxon>metagenomes</taxon>
        <taxon>ecological metagenomes</taxon>
    </lineage>
</organism>
<dbReference type="EMBL" id="UINC01016175">
    <property type="protein sequence ID" value="SVA67546.1"/>
    <property type="molecule type" value="Genomic_DNA"/>
</dbReference>
<dbReference type="AlphaFoldDB" id="A0A381XRW9"/>